<dbReference type="eggNOG" id="COG1349">
    <property type="taxonomic scope" value="Bacteria"/>
</dbReference>
<sequence length="373" mass="43024">MTKDSSWATAALLKAKLTPHAQTLFATRSLHYHEEKEHIAEQFAQLLLRRCKRLIEDRDEPARVLLIMDAGTTLYPFFENIGRECVRSYNNRESWVDHFSIVTNNLAGIDSLMEHACISRESRYAPLAVECHCLPGHPMPIFSGVAGIKTIHAIKSLRTDYANHEFDRIDNVSATTTDVHRRLLIIILTTGNWLRIRRHDPPCPVPLARTSEHFQVKQELINICDEAYIIAPLGKVLFNCAPNEINNALGYDDTQASPDKEPYSEITVTDDQAKRIKLVTTSRIERRLLFPLSQKLKAVLEYVEAHNYDDVINKPIEVMPHVFIPFDRLPNNRWLELEEEFPHRNTRGESFLERFYDIHISNWSAHHGTEENV</sequence>
<protein>
    <submittedName>
        <fullName evidence="1">Uncharacterized protein</fullName>
    </submittedName>
</protein>
<dbReference type="STRING" id="324925.Ppha_1132"/>
<dbReference type="KEGG" id="pph:Ppha_1132"/>
<evidence type="ECO:0000313" key="1">
    <source>
        <dbReference type="EMBL" id="ACF43410.1"/>
    </source>
</evidence>
<gene>
    <name evidence="1" type="ordered locus">Ppha_1132</name>
</gene>
<proteinExistence type="predicted"/>
<keyword evidence="2" id="KW-1185">Reference proteome</keyword>
<evidence type="ECO:0000313" key="2">
    <source>
        <dbReference type="Proteomes" id="UP000002724"/>
    </source>
</evidence>
<dbReference type="EMBL" id="CP001110">
    <property type="protein sequence ID" value="ACF43410.1"/>
    <property type="molecule type" value="Genomic_DNA"/>
</dbReference>
<reference evidence="1 2" key="1">
    <citation type="submission" date="2008-06" db="EMBL/GenBank/DDBJ databases">
        <title>Complete sequence of Pelodictyon phaeoclathratiforme BU-1.</title>
        <authorList>
            <consortium name="US DOE Joint Genome Institute"/>
            <person name="Lucas S."/>
            <person name="Copeland A."/>
            <person name="Lapidus A."/>
            <person name="Glavina del Rio T."/>
            <person name="Dalin E."/>
            <person name="Tice H."/>
            <person name="Bruce D."/>
            <person name="Goodwin L."/>
            <person name="Pitluck S."/>
            <person name="Schmutz J."/>
            <person name="Larimer F."/>
            <person name="Land M."/>
            <person name="Hauser L."/>
            <person name="Kyrpides N."/>
            <person name="Mikhailova N."/>
            <person name="Liu Z."/>
            <person name="Li T."/>
            <person name="Zhao F."/>
            <person name="Overmann J."/>
            <person name="Bryant D.A."/>
            <person name="Richardson P."/>
        </authorList>
    </citation>
    <scope>NUCLEOTIDE SEQUENCE [LARGE SCALE GENOMIC DNA]</scope>
    <source>
        <strain evidence="2">DSM 5477 / BU-1</strain>
    </source>
</reference>
<name>B4SG99_PELPB</name>
<dbReference type="Proteomes" id="UP000002724">
    <property type="component" value="Chromosome"/>
</dbReference>
<organism evidence="1 2">
    <name type="scientific">Pelodictyon phaeoclathratiforme (strain DSM 5477 / BU-1)</name>
    <dbReference type="NCBI Taxonomy" id="324925"/>
    <lineage>
        <taxon>Bacteria</taxon>
        <taxon>Pseudomonadati</taxon>
        <taxon>Chlorobiota</taxon>
        <taxon>Chlorobiia</taxon>
        <taxon>Chlorobiales</taxon>
        <taxon>Chlorobiaceae</taxon>
        <taxon>Chlorobium/Pelodictyon group</taxon>
        <taxon>Pelodictyon</taxon>
    </lineage>
</organism>
<dbReference type="AlphaFoldDB" id="B4SG99"/>
<dbReference type="HOGENOM" id="CLU_040624_0_0_10"/>
<accession>B4SG99</accession>
<dbReference type="RefSeq" id="WP_012507902.1">
    <property type="nucleotide sequence ID" value="NC_011060.1"/>
</dbReference>